<gene>
    <name evidence="2" type="ORF">ABFV83_11015</name>
</gene>
<dbReference type="RefSeq" id="WP_349943833.1">
    <property type="nucleotide sequence ID" value="NZ_CP157940.1"/>
</dbReference>
<organism evidence="2">
    <name type="scientific">Lacrimispora sp. BS-2</name>
    <dbReference type="NCBI Taxonomy" id="3151850"/>
    <lineage>
        <taxon>Bacteria</taxon>
        <taxon>Bacillati</taxon>
        <taxon>Bacillota</taxon>
        <taxon>Clostridia</taxon>
        <taxon>Lachnospirales</taxon>
        <taxon>Lachnospiraceae</taxon>
        <taxon>Lacrimispora</taxon>
    </lineage>
</organism>
<dbReference type="EMBL" id="CP157940">
    <property type="protein sequence ID" value="XBS52371.1"/>
    <property type="molecule type" value="Genomic_DNA"/>
</dbReference>
<proteinExistence type="predicted"/>
<reference evidence="2" key="1">
    <citation type="submission" date="2024-06" db="EMBL/GenBank/DDBJ databases">
        <title>Lacrimispora cavernae sp. nov., a novel anaerobe isolated from bat guano pile inside a cave.</title>
        <authorList>
            <person name="Miller S.L."/>
            <person name="Lu N."/>
            <person name="King J."/>
            <person name="Sankaranarayanan K."/>
            <person name="Lawson P.A."/>
        </authorList>
    </citation>
    <scope>NUCLEOTIDE SEQUENCE</scope>
    <source>
        <strain evidence="2">BS-2</strain>
    </source>
</reference>
<accession>A0AAU7PKL8</accession>
<sequence>MNLDEKIALLERARRQKVREEKEQAEQRKEEAKILTLSDALNGIKAGEMRLENGELFEFETRKYSDKNMSLVLFKNFYQATQENDEGVIYLNRAHEVSQIISWPKERVKPMALNQWANMLVNGMAANGMHVKIGKKEQLDHVEYICFDVPTGNGWLYNIVFRVRGGQLMGNYNCMKAEQDTYGIFLEAMVITFNNWLADRERGDLSGEYNKEQSSE</sequence>
<feature type="coiled-coil region" evidence="1">
    <location>
        <begin position="3"/>
        <end position="35"/>
    </location>
</feature>
<keyword evidence="1" id="KW-0175">Coiled coil</keyword>
<name>A0AAU7PKL8_9FIRM</name>
<dbReference type="AlphaFoldDB" id="A0AAU7PKL8"/>
<evidence type="ECO:0000313" key="2">
    <source>
        <dbReference type="EMBL" id="XBS52371.1"/>
    </source>
</evidence>
<evidence type="ECO:0000256" key="1">
    <source>
        <dbReference type="SAM" id="Coils"/>
    </source>
</evidence>
<protein>
    <submittedName>
        <fullName evidence="2">Uncharacterized protein</fullName>
    </submittedName>
</protein>